<name>A0A128EXF0_9GAMM</name>
<dbReference type="AlphaFoldDB" id="A0A128EXF0"/>
<keyword evidence="8" id="KW-0808">Transferase</keyword>
<feature type="region of interest" description="Disordered" evidence="5">
    <location>
        <begin position="1"/>
        <end position="23"/>
    </location>
</feature>
<dbReference type="Proteomes" id="UP000071641">
    <property type="component" value="Unassembled WGS sequence"/>
</dbReference>
<dbReference type="OrthoDB" id="9772100at2"/>
<dbReference type="InterPro" id="IPR000700">
    <property type="entry name" value="PAS-assoc_C"/>
</dbReference>
<dbReference type="InterPro" id="IPR004358">
    <property type="entry name" value="Sig_transdc_His_kin-like_C"/>
</dbReference>
<dbReference type="InterPro" id="IPR036097">
    <property type="entry name" value="HisK_dim/P_sf"/>
</dbReference>
<dbReference type="InterPro" id="IPR036890">
    <property type="entry name" value="HATPase_C_sf"/>
</dbReference>
<dbReference type="RefSeq" id="WP_062661481.1">
    <property type="nucleotide sequence ID" value="NZ_FIZX01000001.1"/>
</dbReference>
<dbReference type="PANTHER" id="PTHR43065">
    <property type="entry name" value="SENSOR HISTIDINE KINASE"/>
    <property type="match status" value="1"/>
</dbReference>
<accession>A0A128EXF0</accession>
<dbReference type="STRING" id="1796497.GCE9029_01083"/>
<dbReference type="PANTHER" id="PTHR43065:SF42">
    <property type="entry name" value="TWO-COMPONENT SENSOR PPRA"/>
    <property type="match status" value="1"/>
</dbReference>
<protein>
    <recommendedName>
        <fullName evidence="2">histidine kinase</fullName>
        <ecNumber evidence="2">2.7.13.3</ecNumber>
    </recommendedName>
</protein>
<proteinExistence type="predicted"/>
<comment type="catalytic activity">
    <reaction evidence="1">
        <text>ATP + protein L-histidine = ADP + protein N-phospho-L-histidine.</text>
        <dbReference type="EC" id="2.7.13.3"/>
    </reaction>
</comment>
<gene>
    <name evidence="8" type="primary">dctB_1</name>
    <name evidence="8" type="ORF">GCE9029_01083</name>
</gene>
<dbReference type="CDD" id="cd00130">
    <property type="entry name" value="PAS"/>
    <property type="match status" value="1"/>
</dbReference>
<evidence type="ECO:0000313" key="8">
    <source>
        <dbReference type="EMBL" id="CZF78834.1"/>
    </source>
</evidence>
<sequence length="498" mass="55292">MTMPSRKLTARNEKQNSLSTNAENEQLRKEIDALYAAAEAREQQLLAATHAMDDILLEVESQRNALKKKNKQLLELNAYIRSINDAMNSVLIVVGIDGQVTQANRVFSQDLRWTEEELPQLHVDMLFQRETLSSMSKAVHQYHGSVVVSYITQFSHLEIETALYKSNGKPTQAIYLVKGERFYSHQGKLQGILLTATDISELRDREIALQQSQQTLESRNSELAETLEQLKASQQQLVQAEKLASLGQLVAGVAHEINNPISFIIGNAHVLKRNAERLQTYLQAVHANDEQDLSDLRDSLRIDAVTKDLKPTVEDVLEAAGRVGGIVEALRDSSAEQAKKSSVDLRDIVALSVKWVSANYDYRQTIQIDSSNSVMVWGHKGQLVQVIVNLLNNALHACRNAEQPNVRIGIGQNKSQAWLCVSDNGTGLEESTISKIFDPFFTTKEVGEGSGLGLAISYRIISEHEGELNVENIAEGGAKFTVLLPLSTEQQSVQTENP</sequence>
<dbReference type="Gene3D" id="3.30.450.20">
    <property type="entry name" value="PAS domain"/>
    <property type="match status" value="1"/>
</dbReference>
<feature type="domain" description="PAC" evidence="7">
    <location>
        <begin position="157"/>
        <end position="211"/>
    </location>
</feature>
<dbReference type="InterPro" id="IPR035965">
    <property type="entry name" value="PAS-like_dom_sf"/>
</dbReference>
<evidence type="ECO:0000256" key="5">
    <source>
        <dbReference type="SAM" id="MobiDB-lite"/>
    </source>
</evidence>
<dbReference type="EC" id="2.7.13.3" evidence="2"/>
<dbReference type="CDD" id="cd00082">
    <property type="entry name" value="HisKA"/>
    <property type="match status" value="1"/>
</dbReference>
<evidence type="ECO:0000313" key="9">
    <source>
        <dbReference type="Proteomes" id="UP000071641"/>
    </source>
</evidence>
<dbReference type="SMART" id="SM00388">
    <property type="entry name" value="HisKA"/>
    <property type="match status" value="1"/>
</dbReference>
<dbReference type="InterPro" id="IPR003661">
    <property type="entry name" value="HisK_dim/P_dom"/>
</dbReference>
<dbReference type="EMBL" id="FIZX01000001">
    <property type="protein sequence ID" value="CZF78834.1"/>
    <property type="molecule type" value="Genomic_DNA"/>
</dbReference>
<organism evidence="8 9">
    <name type="scientific">Grimontia celer</name>
    <dbReference type="NCBI Taxonomy" id="1796497"/>
    <lineage>
        <taxon>Bacteria</taxon>
        <taxon>Pseudomonadati</taxon>
        <taxon>Pseudomonadota</taxon>
        <taxon>Gammaproteobacteria</taxon>
        <taxon>Vibrionales</taxon>
        <taxon>Vibrionaceae</taxon>
        <taxon>Grimontia</taxon>
    </lineage>
</organism>
<dbReference type="GO" id="GO:0000155">
    <property type="term" value="F:phosphorelay sensor kinase activity"/>
    <property type="evidence" value="ECO:0007669"/>
    <property type="project" value="InterPro"/>
</dbReference>
<keyword evidence="3" id="KW-0597">Phosphoprotein</keyword>
<keyword evidence="4" id="KW-0175">Coiled coil</keyword>
<dbReference type="PROSITE" id="PS50113">
    <property type="entry name" value="PAC"/>
    <property type="match status" value="1"/>
</dbReference>
<evidence type="ECO:0000259" key="7">
    <source>
        <dbReference type="PROSITE" id="PS50113"/>
    </source>
</evidence>
<reference evidence="9" key="1">
    <citation type="submission" date="2016-02" db="EMBL/GenBank/DDBJ databases">
        <authorList>
            <person name="Rodrigo-Torres Lidia"/>
            <person name="Arahal R.David."/>
        </authorList>
    </citation>
    <scope>NUCLEOTIDE SEQUENCE [LARGE SCALE GENOMIC DNA]</scope>
    <source>
        <strain evidence="9">CECT 9029</strain>
    </source>
</reference>
<evidence type="ECO:0000259" key="6">
    <source>
        <dbReference type="PROSITE" id="PS50109"/>
    </source>
</evidence>
<evidence type="ECO:0000256" key="3">
    <source>
        <dbReference type="ARBA" id="ARBA00022553"/>
    </source>
</evidence>
<dbReference type="SUPFAM" id="SSF55785">
    <property type="entry name" value="PYP-like sensor domain (PAS domain)"/>
    <property type="match status" value="1"/>
</dbReference>
<dbReference type="InterPro" id="IPR000014">
    <property type="entry name" value="PAS"/>
</dbReference>
<dbReference type="InterPro" id="IPR003594">
    <property type="entry name" value="HATPase_dom"/>
</dbReference>
<dbReference type="Pfam" id="PF02518">
    <property type="entry name" value="HATPase_c"/>
    <property type="match status" value="1"/>
</dbReference>
<evidence type="ECO:0000256" key="2">
    <source>
        <dbReference type="ARBA" id="ARBA00012438"/>
    </source>
</evidence>
<dbReference type="Gene3D" id="1.10.287.130">
    <property type="match status" value="1"/>
</dbReference>
<evidence type="ECO:0000256" key="4">
    <source>
        <dbReference type="SAM" id="Coils"/>
    </source>
</evidence>
<dbReference type="SUPFAM" id="SSF55874">
    <property type="entry name" value="ATPase domain of HSP90 chaperone/DNA topoisomerase II/histidine kinase"/>
    <property type="match status" value="1"/>
</dbReference>
<dbReference type="SUPFAM" id="SSF47384">
    <property type="entry name" value="Homodimeric domain of signal transducing histidine kinase"/>
    <property type="match status" value="1"/>
</dbReference>
<dbReference type="PRINTS" id="PR00344">
    <property type="entry name" value="BCTRLSENSOR"/>
</dbReference>
<dbReference type="Gene3D" id="3.30.565.10">
    <property type="entry name" value="Histidine kinase-like ATPase, C-terminal domain"/>
    <property type="match status" value="1"/>
</dbReference>
<feature type="domain" description="Histidine kinase" evidence="6">
    <location>
        <begin position="252"/>
        <end position="488"/>
    </location>
</feature>
<dbReference type="SMART" id="SM00387">
    <property type="entry name" value="HATPase_c"/>
    <property type="match status" value="1"/>
</dbReference>
<evidence type="ECO:0000256" key="1">
    <source>
        <dbReference type="ARBA" id="ARBA00000085"/>
    </source>
</evidence>
<keyword evidence="9" id="KW-1185">Reference proteome</keyword>
<dbReference type="InterPro" id="IPR005467">
    <property type="entry name" value="His_kinase_dom"/>
</dbReference>
<dbReference type="PROSITE" id="PS50109">
    <property type="entry name" value="HIS_KIN"/>
    <property type="match status" value="1"/>
</dbReference>
<feature type="coiled-coil region" evidence="4">
    <location>
        <begin position="209"/>
        <end position="243"/>
    </location>
</feature>
<dbReference type="Pfam" id="PF00512">
    <property type="entry name" value="HisKA"/>
    <property type="match status" value="1"/>
</dbReference>